<evidence type="ECO:0000313" key="1">
    <source>
        <dbReference type="EMBL" id="GJT69263.1"/>
    </source>
</evidence>
<name>A0ABQ5G2D7_9ASTR</name>
<reference evidence="1" key="1">
    <citation type="journal article" date="2022" name="Int. J. Mol. Sci.">
        <title>Draft Genome of Tanacetum Coccineum: Genomic Comparison of Closely Related Tanacetum-Family Plants.</title>
        <authorList>
            <person name="Yamashiro T."/>
            <person name="Shiraishi A."/>
            <person name="Nakayama K."/>
            <person name="Satake H."/>
        </authorList>
    </citation>
    <scope>NUCLEOTIDE SEQUENCE</scope>
</reference>
<evidence type="ECO:0000313" key="2">
    <source>
        <dbReference type="Proteomes" id="UP001151760"/>
    </source>
</evidence>
<keyword evidence="2" id="KW-1185">Reference proteome</keyword>
<accession>A0ABQ5G2D7</accession>
<dbReference type="Proteomes" id="UP001151760">
    <property type="component" value="Unassembled WGS sequence"/>
</dbReference>
<sequence length="67" mass="7423">MDELSVLTDESSFLILLRAMVKGACCPVFQYNSKHIDDAMSVSEALAKINAKEELVKQHIKVAEEAI</sequence>
<organism evidence="1 2">
    <name type="scientific">Tanacetum coccineum</name>
    <dbReference type="NCBI Taxonomy" id="301880"/>
    <lineage>
        <taxon>Eukaryota</taxon>
        <taxon>Viridiplantae</taxon>
        <taxon>Streptophyta</taxon>
        <taxon>Embryophyta</taxon>
        <taxon>Tracheophyta</taxon>
        <taxon>Spermatophyta</taxon>
        <taxon>Magnoliopsida</taxon>
        <taxon>eudicotyledons</taxon>
        <taxon>Gunneridae</taxon>
        <taxon>Pentapetalae</taxon>
        <taxon>asterids</taxon>
        <taxon>campanulids</taxon>
        <taxon>Asterales</taxon>
        <taxon>Asteraceae</taxon>
        <taxon>Asteroideae</taxon>
        <taxon>Anthemideae</taxon>
        <taxon>Anthemidinae</taxon>
        <taxon>Tanacetum</taxon>
    </lineage>
</organism>
<proteinExistence type="predicted"/>
<comment type="caution">
    <text evidence="1">The sequence shown here is derived from an EMBL/GenBank/DDBJ whole genome shotgun (WGS) entry which is preliminary data.</text>
</comment>
<reference evidence="1" key="2">
    <citation type="submission" date="2022-01" db="EMBL/GenBank/DDBJ databases">
        <authorList>
            <person name="Yamashiro T."/>
            <person name="Shiraishi A."/>
            <person name="Satake H."/>
            <person name="Nakayama K."/>
        </authorList>
    </citation>
    <scope>NUCLEOTIDE SEQUENCE</scope>
</reference>
<dbReference type="EMBL" id="BQNB010017972">
    <property type="protein sequence ID" value="GJT69263.1"/>
    <property type="molecule type" value="Genomic_DNA"/>
</dbReference>
<protein>
    <submittedName>
        <fullName evidence="1">Uncharacterized protein</fullName>
    </submittedName>
</protein>
<gene>
    <name evidence="1" type="ORF">Tco_1028549</name>
</gene>